<comment type="similarity">
    <text evidence="7">Belongs to the binding-protein-dependent transport system permease family.</text>
</comment>
<evidence type="ECO:0000256" key="4">
    <source>
        <dbReference type="ARBA" id="ARBA00022692"/>
    </source>
</evidence>
<sequence length="348" mass="37854">MTSPSQAAIAGAETPDPDGVGLTSEPSGGQEPAKDQLVGRSPGQLMWMRFKRDRTGVVSAFVVLTMFAIAALAPVISWLYGKDPWTRYGQIEPGLLNDNGYPVKPNGGIDGEYWFGLEPGLGRDVLTQLVYGMRTSLSLAVIITILSVLLAIVIGVAGGYMGGKTDYFLGRLTDLMMSFPNQLFFVAFVPVVGALVVSPQDEMPTWLRASVLIFVMWLLGWMTLARLLRGQVLTLREREFVEAAKVAGTPPWRIIRKELLPNVVTPILVQSTYMLPNFVTAVAGLSFLGVGMPASTPDWGRMFATGAEVYQSNITYMFFPGVAMVVFIVAFNLLGDSVRDAFDPKSGR</sequence>
<keyword evidence="3" id="KW-1003">Cell membrane</keyword>
<feature type="transmembrane region" description="Helical" evidence="7">
    <location>
        <begin position="206"/>
        <end position="228"/>
    </location>
</feature>
<dbReference type="GO" id="GO:0005886">
    <property type="term" value="C:plasma membrane"/>
    <property type="evidence" value="ECO:0007669"/>
    <property type="project" value="UniProtKB-SubCell"/>
</dbReference>
<evidence type="ECO:0000313" key="10">
    <source>
        <dbReference type="EMBL" id="OEU85478.1"/>
    </source>
</evidence>
<evidence type="ECO:0000256" key="1">
    <source>
        <dbReference type="ARBA" id="ARBA00004651"/>
    </source>
</evidence>
<name>A0A1E7JG78_9ACTN</name>
<evidence type="ECO:0000256" key="3">
    <source>
        <dbReference type="ARBA" id="ARBA00022475"/>
    </source>
</evidence>
<dbReference type="InterPro" id="IPR025966">
    <property type="entry name" value="OppC_N"/>
</dbReference>
<reference evidence="10 11" key="1">
    <citation type="journal article" date="2016" name="Front. Microbiol.">
        <title>Comparative Genomics Analysis of Streptomyces Species Reveals Their Adaptation to the Marine Environment and Their Diversity at the Genomic Level.</title>
        <authorList>
            <person name="Tian X."/>
            <person name="Zhang Z."/>
            <person name="Yang T."/>
            <person name="Chen M."/>
            <person name="Li J."/>
            <person name="Chen F."/>
            <person name="Yang J."/>
            <person name="Li W."/>
            <person name="Zhang B."/>
            <person name="Zhang Z."/>
            <person name="Wu J."/>
            <person name="Zhang C."/>
            <person name="Long L."/>
            <person name="Xiao J."/>
        </authorList>
    </citation>
    <scope>NUCLEOTIDE SEQUENCE [LARGE SCALE GENOMIC DNA]</scope>
    <source>
        <strain evidence="10 11">SCSIO 10390</strain>
    </source>
</reference>
<evidence type="ECO:0000256" key="7">
    <source>
        <dbReference type="RuleBase" id="RU363032"/>
    </source>
</evidence>
<feature type="transmembrane region" description="Helical" evidence="7">
    <location>
        <begin position="314"/>
        <end position="335"/>
    </location>
</feature>
<proteinExistence type="inferred from homology"/>
<dbReference type="Proteomes" id="UP000176087">
    <property type="component" value="Unassembled WGS sequence"/>
</dbReference>
<dbReference type="InterPro" id="IPR050366">
    <property type="entry name" value="BP-dependent_transpt_permease"/>
</dbReference>
<dbReference type="Pfam" id="PF12911">
    <property type="entry name" value="OppC_N"/>
    <property type="match status" value="1"/>
</dbReference>
<accession>A0A1E7JG78</accession>
<dbReference type="PROSITE" id="PS50928">
    <property type="entry name" value="ABC_TM1"/>
    <property type="match status" value="1"/>
</dbReference>
<feature type="region of interest" description="Disordered" evidence="8">
    <location>
        <begin position="1"/>
        <end position="38"/>
    </location>
</feature>
<evidence type="ECO:0000256" key="2">
    <source>
        <dbReference type="ARBA" id="ARBA00022448"/>
    </source>
</evidence>
<feature type="domain" description="ABC transmembrane type-1" evidence="9">
    <location>
        <begin position="133"/>
        <end position="335"/>
    </location>
</feature>
<evidence type="ECO:0000256" key="6">
    <source>
        <dbReference type="ARBA" id="ARBA00023136"/>
    </source>
</evidence>
<dbReference type="CDD" id="cd06261">
    <property type="entry name" value="TM_PBP2"/>
    <property type="match status" value="1"/>
</dbReference>
<evidence type="ECO:0000256" key="5">
    <source>
        <dbReference type="ARBA" id="ARBA00022989"/>
    </source>
</evidence>
<keyword evidence="4 7" id="KW-0812">Transmembrane</keyword>
<feature type="transmembrane region" description="Helical" evidence="7">
    <location>
        <begin position="275"/>
        <end position="294"/>
    </location>
</feature>
<dbReference type="RefSeq" id="WP_070011125.1">
    <property type="nucleotide sequence ID" value="NZ_LJGS01000039.1"/>
</dbReference>
<dbReference type="SUPFAM" id="SSF161098">
    <property type="entry name" value="MetI-like"/>
    <property type="match status" value="1"/>
</dbReference>
<gene>
    <name evidence="10" type="ORF">AN215_23440</name>
</gene>
<feature type="transmembrane region" description="Helical" evidence="7">
    <location>
        <begin position="137"/>
        <end position="162"/>
    </location>
</feature>
<organism evidence="10 11">
    <name type="scientific">Streptomyces abyssalis</name>
    <dbReference type="NCBI Taxonomy" id="933944"/>
    <lineage>
        <taxon>Bacteria</taxon>
        <taxon>Bacillati</taxon>
        <taxon>Actinomycetota</taxon>
        <taxon>Actinomycetes</taxon>
        <taxon>Kitasatosporales</taxon>
        <taxon>Streptomycetaceae</taxon>
        <taxon>Streptomyces</taxon>
    </lineage>
</organism>
<dbReference type="InterPro" id="IPR035906">
    <property type="entry name" value="MetI-like_sf"/>
</dbReference>
<feature type="transmembrane region" description="Helical" evidence="7">
    <location>
        <begin position="183"/>
        <end position="200"/>
    </location>
</feature>
<keyword evidence="6 7" id="KW-0472">Membrane</keyword>
<dbReference type="PANTHER" id="PTHR43386:SF1">
    <property type="entry name" value="D,D-DIPEPTIDE TRANSPORT SYSTEM PERMEASE PROTEIN DDPC-RELATED"/>
    <property type="match status" value="1"/>
</dbReference>
<evidence type="ECO:0000313" key="11">
    <source>
        <dbReference type="Proteomes" id="UP000176087"/>
    </source>
</evidence>
<dbReference type="STRING" id="933944.AN215_23440"/>
<dbReference type="Gene3D" id="1.10.3720.10">
    <property type="entry name" value="MetI-like"/>
    <property type="match status" value="1"/>
</dbReference>
<comment type="caution">
    <text evidence="10">The sequence shown here is derived from an EMBL/GenBank/DDBJ whole genome shotgun (WGS) entry which is preliminary data.</text>
</comment>
<keyword evidence="2 7" id="KW-0813">Transport</keyword>
<comment type="subcellular location">
    <subcellularLocation>
        <location evidence="1 7">Cell membrane</location>
        <topology evidence="1 7">Multi-pass membrane protein</topology>
    </subcellularLocation>
</comment>
<evidence type="ECO:0000256" key="8">
    <source>
        <dbReference type="SAM" id="MobiDB-lite"/>
    </source>
</evidence>
<keyword evidence="5 7" id="KW-1133">Transmembrane helix</keyword>
<dbReference type="PANTHER" id="PTHR43386">
    <property type="entry name" value="OLIGOPEPTIDE TRANSPORT SYSTEM PERMEASE PROTEIN APPC"/>
    <property type="match status" value="1"/>
</dbReference>
<dbReference type="InterPro" id="IPR000515">
    <property type="entry name" value="MetI-like"/>
</dbReference>
<dbReference type="OrthoDB" id="9812701at2"/>
<dbReference type="EMBL" id="LJGT01000041">
    <property type="protein sequence ID" value="OEU85478.1"/>
    <property type="molecule type" value="Genomic_DNA"/>
</dbReference>
<dbReference type="PATRIC" id="fig|933944.5.peg.4682"/>
<evidence type="ECO:0000259" key="9">
    <source>
        <dbReference type="PROSITE" id="PS50928"/>
    </source>
</evidence>
<feature type="transmembrane region" description="Helical" evidence="7">
    <location>
        <begin position="56"/>
        <end position="80"/>
    </location>
</feature>
<protein>
    <submittedName>
        <fullName evidence="10">ABC transporter permease</fullName>
    </submittedName>
</protein>
<keyword evidence="11" id="KW-1185">Reference proteome</keyword>
<dbReference type="AlphaFoldDB" id="A0A1E7JG78"/>
<dbReference type="GO" id="GO:0055085">
    <property type="term" value="P:transmembrane transport"/>
    <property type="evidence" value="ECO:0007669"/>
    <property type="project" value="InterPro"/>
</dbReference>
<dbReference type="Pfam" id="PF00528">
    <property type="entry name" value="BPD_transp_1"/>
    <property type="match status" value="1"/>
</dbReference>